<organism evidence="1 2">
    <name type="scientific">Blepharisma stoltei</name>
    <dbReference type="NCBI Taxonomy" id="1481888"/>
    <lineage>
        <taxon>Eukaryota</taxon>
        <taxon>Sar</taxon>
        <taxon>Alveolata</taxon>
        <taxon>Ciliophora</taxon>
        <taxon>Postciliodesmatophora</taxon>
        <taxon>Heterotrichea</taxon>
        <taxon>Heterotrichida</taxon>
        <taxon>Blepharismidae</taxon>
        <taxon>Blepharisma</taxon>
    </lineage>
</organism>
<comment type="caution">
    <text evidence="1">The sequence shown here is derived from an EMBL/GenBank/DDBJ whole genome shotgun (WGS) entry which is preliminary data.</text>
</comment>
<evidence type="ECO:0000313" key="1">
    <source>
        <dbReference type="EMBL" id="CAG9326547.1"/>
    </source>
</evidence>
<sequence>MSQTVKHSHIKNYYKIKPRMQLCFTPSNNRAVVSSASNQSNAINTESHQTISSFAKLAKNENTMIFERNEDVMKRIYLNHKIHKKPLELLPKKINYRLLTIEKPLLNRTKIQDTFDLNLSQKNELKKRCRSTSQEKRNSLKYSLLTPLRKNRLEVL</sequence>
<name>A0AAU9JH35_9CILI</name>
<dbReference type="EMBL" id="CAJZBQ010000040">
    <property type="protein sequence ID" value="CAG9326547.1"/>
    <property type="molecule type" value="Genomic_DNA"/>
</dbReference>
<protein>
    <submittedName>
        <fullName evidence="1">Uncharacterized protein</fullName>
    </submittedName>
</protein>
<proteinExistence type="predicted"/>
<evidence type="ECO:0000313" key="2">
    <source>
        <dbReference type="Proteomes" id="UP001162131"/>
    </source>
</evidence>
<accession>A0AAU9JH35</accession>
<dbReference type="Proteomes" id="UP001162131">
    <property type="component" value="Unassembled WGS sequence"/>
</dbReference>
<gene>
    <name evidence="1" type="ORF">BSTOLATCC_MIC40972</name>
</gene>
<dbReference type="AlphaFoldDB" id="A0AAU9JH35"/>
<keyword evidence="2" id="KW-1185">Reference proteome</keyword>
<reference evidence="1" key="1">
    <citation type="submission" date="2021-09" db="EMBL/GenBank/DDBJ databases">
        <authorList>
            <consortium name="AG Swart"/>
            <person name="Singh M."/>
            <person name="Singh A."/>
            <person name="Seah K."/>
            <person name="Emmerich C."/>
        </authorList>
    </citation>
    <scope>NUCLEOTIDE SEQUENCE</scope>
    <source>
        <strain evidence="1">ATCC30299</strain>
    </source>
</reference>